<dbReference type="InterPro" id="IPR041492">
    <property type="entry name" value="HAD_2"/>
</dbReference>
<evidence type="ECO:0000313" key="1">
    <source>
        <dbReference type="EMBL" id="ANP28383.1"/>
    </source>
</evidence>
<dbReference type="InterPro" id="IPR023198">
    <property type="entry name" value="PGP-like_dom2"/>
</dbReference>
<organism evidence="1 2">
    <name type="scientific">Dermabacter vaginalis</name>
    <dbReference type="NCBI Taxonomy" id="1630135"/>
    <lineage>
        <taxon>Bacteria</taxon>
        <taxon>Bacillati</taxon>
        <taxon>Actinomycetota</taxon>
        <taxon>Actinomycetes</taxon>
        <taxon>Micrococcales</taxon>
        <taxon>Dermabacteraceae</taxon>
        <taxon>Dermabacter</taxon>
    </lineage>
</organism>
<dbReference type="PANTHER" id="PTHR18901:SF38">
    <property type="entry name" value="PSEUDOURIDINE-5'-PHOSPHATASE"/>
    <property type="match status" value="1"/>
</dbReference>
<sequence length="468" mass="50275">MSDYAEPFSPSLAPFHETFGTFTPEAIVFDCDGVLLNTQSLWEDTQVEYLEARSLEMDEERRRWLVGRDVKDVVIAIAELTGEIPEEVGEALKKIYFAKLAEDIPVLPGAAELLKAASSRIPVAVASNSNRAPLVSELADVGLLPYIDHVVSLDDVPNPKPAPDIYVRACELLGVAPERALAIEDSETGAQAASAAGCRLIVAPTIPGQEPEGELEIEAIGDAGLREWAATWPDRREGYSPVYNSLGLVRHEIPEAIVTDCDGLLLDTEALWTETQLKVLYDAGVSPTEGDLGALMGTTLEQTAEILGEMTNQDPAHVQQLVTDDFQARLGSDVPVMPGAREFLELASTKVPIAVASNSWHEILEKKLTGAGLIEYFESLQSASTVGNPKPAPDMYEAGAKALGCEPSRCLAFEDSPIGARAAKAAGMTLIGIPSTGQPIDVADVTLSSLSDPDFLAWVKSWPNRKQD</sequence>
<dbReference type="PATRIC" id="fig|1630135.4.peg.1832"/>
<dbReference type="NCBIfam" id="TIGR01509">
    <property type="entry name" value="HAD-SF-IA-v3"/>
    <property type="match status" value="2"/>
</dbReference>
<keyword evidence="1" id="KW-0378">Hydrolase</keyword>
<evidence type="ECO:0000313" key="2">
    <source>
        <dbReference type="Proteomes" id="UP000092596"/>
    </source>
</evidence>
<dbReference type="InterPro" id="IPR006439">
    <property type="entry name" value="HAD-SF_hydro_IA"/>
</dbReference>
<dbReference type="Gene3D" id="1.10.150.240">
    <property type="entry name" value="Putative phosphatase, domain 2"/>
    <property type="match status" value="2"/>
</dbReference>
<dbReference type="Pfam" id="PF13419">
    <property type="entry name" value="HAD_2"/>
    <property type="match status" value="1"/>
</dbReference>
<dbReference type="EMBL" id="CP012117">
    <property type="protein sequence ID" value="ANP28383.1"/>
    <property type="molecule type" value="Genomic_DNA"/>
</dbReference>
<dbReference type="SFLD" id="SFLDG01129">
    <property type="entry name" value="C1.5:_HAD__Beta-PGM__Phosphata"/>
    <property type="match status" value="2"/>
</dbReference>
<dbReference type="Proteomes" id="UP000092596">
    <property type="component" value="Chromosome"/>
</dbReference>
<dbReference type="PRINTS" id="PR00413">
    <property type="entry name" value="HADHALOGNASE"/>
</dbReference>
<protein>
    <submittedName>
        <fullName evidence="1">HAD hydrolase, family IA</fullName>
    </submittedName>
</protein>
<dbReference type="PANTHER" id="PTHR18901">
    <property type="entry name" value="2-DEOXYGLUCOSE-6-PHOSPHATE PHOSPHATASE 2"/>
    <property type="match status" value="1"/>
</dbReference>
<proteinExistence type="predicted"/>
<dbReference type="STRING" id="1630135.DAD186_18330"/>
<dbReference type="CDD" id="cd07505">
    <property type="entry name" value="HAD_BPGM-like"/>
    <property type="match status" value="2"/>
</dbReference>
<dbReference type="KEGG" id="dva:DAD186_18330"/>
<accession>A0A1B0ZKE0</accession>
<dbReference type="InterPro" id="IPR023214">
    <property type="entry name" value="HAD_sf"/>
</dbReference>
<dbReference type="GO" id="GO:0016787">
    <property type="term" value="F:hydrolase activity"/>
    <property type="evidence" value="ECO:0007669"/>
    <property type="project" value="UniProtKB-KW"/>
</dbReference>
<dbReference type="SFLD" id="SFLDS00003">
    <property type="entry name" value="Haloacid_Dehalogenase"/>
    <property type="match status" value="2"/>
</dbReference>
<dbReference type="RefSeq" id="WP_065248381.1">
    <property type="nucleotide sequence ID" value="NZ_CP012117.1"/>
</dbReference>
<reference evidence="1 2" key="1">
    <citation type="submission" date="2015-06" db="EMBL/GenBank/DDBJ databases">
        <title>Investigation of pathophysiology for high-risk pregnancy and development of treatment modality based on it.</title>
        <authorList>
            <person name="Kim B.-C."/>
            <person name="Lim S."/>
        </authorList>
    </citation>
    <scope>NUCLEOTIDE SEQUENCE [LARGE SCALE GENOMIC DNA]</scope>
    <source>
        <strain evidence="1 2">AD1-86</strain>
    </source>
</reference>
<name>A0A1B0ZKE0_9MICO</name>
<dbReference type="SUPFAM" id="SSF56784">
    <property type="entry name" value="HAD-like"/>
    <property type="match status" value="2"/>
</dbReference>
<dbReference type="InterPro" id="IPR036412">
    <property type="entry name" value="HAD-like_sf"/>
</dbReference>
<dbReference type="AlphaFoldDB" id="A0A1B0ZKE0"/>
<gene>
    <name evidence="1" type="ORF">DAD186_18330</name>
</gene>
<dbReference type="Gene3D" id="3.40.50.1000">
    <property type="entry name" value="HAD superfamily/HAD-like"/>
    <property type="match status" value="2"/>
</dbReference>
<dbReference type="Pfam" id="PF00702">
    <property type="entry name" value="Hydrolase"/>
    <property type="match status" value="1"/>
</dbReference>